<dbReference type="HOGENOM" id="CLU_1354388_0_0_1"/>
<dbReference type="SUPFAM" id="SSF51045">
    <property type="entry name" value="WW domain"/>
    <property type="match status" value="1"/>
</dbReference>
<proteinExistence type="predicted"/>
<dbReference type="RefSeq" id="XP_008024797.1">
    <property type="nucleotide sequence ID" value="XM_008026606.1"/>
</dbReference>
<dbReference type="PROSITE" id="PS01159">
    <property type="entry name" value="WW_DOMAIN_1"/>
    <property type="match status" value="1"/>
</dbReference>
<evidence type="ECO:0000313" key="4">
    <source>
        <dbReference type="Proteomes" id="UP000016935"/>
    </source>
</evidence>
<organism evidence="3 4">
    <name type="scientific">Exserohilum turcicum (strain 28A)</name>
    <name type="common">Northern leaf blight fungus</name>
    <name type="synonym">Setosphaeria turcica</name>
    <dbReference type="NCBI Taxonomy" id="671987"/>
    <lineage>
        <taxon>Eukaryota</taxon>
        <taxon>Fungi</taxon>
        <taxon>Dikarya</taxon>
        <taxon>Ascomycota</taxon>
        <taxon>Pezizomycotina</taxon>
        <taxon>Dothideomycetes</taxon>
        <taxon>Pleosporomycetidae</taxon>
        <taxon>Pleosporales</taxon>
        <taxon>Pleosporineae</taxon>
        <taxon>Pleosporaceae</taxon>
        <taxon>Exserohilum</taxon>
    </lineage>
</organism>
<name>R0ISE8_EXST2</name>
<protein>
    <recommendedName>
        <fullName evidence="2">WW domain-containing protein</fullName>
    </recommendedName>
</protein>
<feature type="region of interest" description="Disordered" evidence="1">
    <location>
        <begin position="141"/>
        <end position="226"/>
    </location>
</feature>
<reference evidence="3 4" key="1">
    <citation type="journal article" date="2012" name="PLoS Pathog.">
        <title>Diverse lifestyles and strategies of plant pathogenesis encoded in the genomes of eighteen Dothideomycetes fungi.</title>
        <authorList>
            <person name="Ohm R.A."/>
            <person name="Feau N."/>
            <person name="Henrissat B."/>
            <person name="Schoch C.L."/>
            <person name="Horwitz B.A."/>
            <person name="Barry K.W."/>
            <person name="Condon B.J."/>
            <person name="Copeland A.C."/>
            <person name="Dhillon B."/>
            <person name="Glaser F."/>
            <person name="Hesse C.N."/>
            <person name="Kosti I."/>
            <person name="LaButti K."/>
            <person name="Lindquist E.A."/>
            <person name="Lucas S."/>
            <person name="Salamov A.A."/>
            <person name="Bradshaw R.E."/>
            <person name="Ciuffetti L."/>
            <person name="Hamelin R.C."/>
            <person name="Kema G.H.J."/>
            <person name="Lawrence C."/>
            <person name="Scott J.A."/>
            <person name="Spatafora J.W."/>
            <person name="Turgeon B.G."/>
            <person name="de Wit P.J.G.M."/>
            <person name="Zhong S."/>
            <person name="Goodwin S.B."/>
            <person name="Grigoriev I.V."/>
        </authorList>
    </citation>
    <scope>NUCLEOTIDE SEQUENCE [LARGE SCALE GENOMIC DNA]</scope>
    <source>
        <strain evidence="4">28A</strain>
    </source>
</reference>
<feature type="compositionally biased region" description="Polar residues" evidence="1">
    <location>
        <begin position="154"/>
        <end position="168"/>
    </location>
</feature>
<feature type="region of interest" description="Disordered" evidence="1">
    <location>
        <begin position="64"/>
        <end position="121"/>
    </location>
</feature>
<dbReference type="Pfam" id="PF00397">
    <property type="entry name" value="WW"/>
    <property type="match status" value="1"/>
</dbReference>
<accession>R0ISE8</accession>
<evidence type="ECO:0000259" key="2">
    <source>
        <dbReference type="PROSITE" id="PS50020"/>
    </source>
</evidence>
<dbReference type="EMBL" id="KB908581">
    <property type="protein sequence ID" value="EOA87571.1"/>
    <property type="molecule type" value="Genomic_DNA"/>
</dbReference>
<reference evidence="3 4" key="2">
    <citation type="journal article" date="2013" name="PLoS Genet.">
        <title>Comparative genome structure, secondary metabolite, and effector coding capacity across Cochliobolus pathogens.</title>
        <authorList>
            <person name="Condon B.J."/>
            <person name="Leng Y."/>
            <person name="Wu D."/>
            <person name="Bushley K.E."/>
            <person name="Ohm R.A."/>
            <person name="Otillar R."/>
            <person name="Martin J."/>
            <person name="Schackwitz W."/>
            <person name="Grimwood J."/>
            <person name="MohdZainudin N."/>
            <person name="Xue C."/>
            <person name="Wang R."/>
            <person name="Manning V.A."/>
            <person name="Dhillon B."/>
            <person name="Tu Z.J."/>
            <person name="Steffenson B.J."/>
            <person name="Salamov A."/>
            <person name="Sun H."/>
            <person name="Lowry S."/>
            <person name="LaButti K."/>
            <person name="Han J."/>
            <person name="Copeland A."/>
            <person name="Lindquist E."/>
            <person name="Barry K."/>
            <person name="Schmutz J."/>
            <person name="Baker S.E."/>
            <person name="Ciuffetti L.M."/>
            <person name="Grigoriev I.V."/>
            <person name="Zhong S."/>
            <person name="Turgeon B.G."/>
        </authorList>
    </citation>
    <scope>NUCLEOTIDE SEQUENCE [LARGE SCALE GENOMIC DNA]</scope>
    <source>
        <strain evidence="4">28A</strain>
    </source>
</reference>
<dbReference type="GeneID" id="19400752"/>
<dbReference type="InterPro" id="IPR036020">
    <property type="entry name" value="WW_dom_sf"/>
</dbReference>
<keyword evidence="4" id="KW-1185">Reference proteome</keyword>
<dbReference type="InterPro" id="IPR001202">
    <property type="entry name" value="WW_dom"/>
</dbReference>
<dbReference type="PROSITE" id="PS50020">
    <property type="entry name" value="WW_DOMAIN_2"/>
    <property type="match status" value="1"/>
</dbReference>
<feature type="domain" description="WW" evidence="2">
    <location>
        <begin position="115"/>
        <end position="149"/>
    </location>
</feature>
<gene>
    <name evidence="3" type="ORF">SETTUDRAFT_168998</name>
</gene>
<evidence type="ECO:0000313" key="3">
    <source>
        <dbReference type="EMBL" id="EOA87571.1"/>
    </source>
</evidence>
<dbReference type="Gene3D" id="2.20.70.10">
    <property type="match status" value="1"/>
</dbReference>
<dbReference type="Proteomes" id="UP000016935">
    <property type="component" value="Unassembled WGS sequence"/>
</dbReference>
<dbReference type="AlphaFoldDB" id="R0ISE8"/>
<dbReference type="SMART" id="SM00456">
    <property type="entry name" value="WW"/>
    <property type="match status" value="1"/>
</dbReference>
<evidence type="ECO:0000256" key="1">
    <source>
        <dbReference type="SAM" id="MobiDB-lite"/>
    </source>
</evidence>
<sequence>MLQHAPPAVAVKHICRLLFPVPSSFIVLTHLSLKLAKHRKDARMAFEAYIQRADDYITKQIHKFEQQKRGNRSPPRANGYHQMSHYQQHGRAPSQGGYPGSPASFAGQHPPPPSPSLPEGWIQDYDAQSQRWYYVEKATGRSQWNPPYAPPRASTFQPDGLTPNSHQHFTGGHEQHWRTRSNSQPPPPAPNGDGQFLDPRQNGNNNGGSSPGLHTQLPPGAHLDLKTGKVVTSMFPEGQTQQSWAQELQRL</sequence>
<dbReference type="OrthoDB" id="2444812at2759"/>